<dbReference type="HOGENOM" id="CLU_027551_5_0_11"/>
<dbReference type="InterPro" id="IPR043595">
    <property type="entry name" value="FaeB/C/D"/>
</dbReference>
<dbReference type="Gene3D" id="3.40.50.1820">
    <property type="entry name" value="alpha/beta hydrolase"/>
    <property type="match status" value="1"/>
</dbReference>
<dbReference type="AlphaFoldDB" id="A0A076NMX2"/>
<dbReference type="eggNOG" id="COG3509">
    <property type="taxonomic scope" value="Bacteria"/>
</dbReference>
<keyword evidence="5" id="KW-0378">Hydrolase</keyword>
<evidence type="ECO:0000256" key="3">
    <source>
        <dbReference type="ARBA" id="ARBA00022651"/>
    </source>
</evidence>
<dbReference type="Proteomes" id="UP000028780">
    <property type="component" value="Chromosome"/>
</dbReference>
<dbReference type="SUPFAM" id="SSF53474">
    <property type="entry name" value="alpha/beta-Hydrolases"/>
    <property type="match status" value="1"/>
</dbReference>
<dbReference type="STRING" id="156978.CIMIT_06100"/>
<dbReference type="RefSeq" id="WP_038590480.1">
    <property type="nucleotide sequence ID" value="NZ_CP009211.1"/>
</dbReference>
<proteinExistence type="predicted"/>
<gene>
    <name evidence="10" type="primary">estB_1</name>
    <name evidence="9" type="ORF">CIMIT_06100</name>
    <name evidence="10" type="ORF">SAMEA4535761_01283</name>
</gene>
<feature type="chain" id="PRO_5001715500" evidence="8">
    <location>
        <begin position="24"/>
        <end position="307"/>
    </location>
</feature>
<dbReference type="InterPro" id="IPR010126">
    <property type="entry name" value="Esterase_phb"/>
</dbReference>
<keyword evidence="11" id="KW-1185">Reference proteome</keyword>
<keyword evidence="6" id="KW-0119">Carbohydrate metabolism</keyword>
<organism evidence="9 11">
    <name type="scientific">Corynebacterium imitans</name>
    <dbReference type="NCBI Taxonomy" id="156978"/>
    <lineage>
        <taxon>Bacteria</taxon>
        <taxon>Bacillati</taxon>
        <taxon>Actinomycetota</taxon>
        <taxon>Actinomycetes</taxon>
        <taxon>Mycobacteriales</taxon>
        <taxon>Corynebacteriaceae</taxon>
        <taxon>Corynebacterium</taxon>
    </lineage>
</organism>
<evidence type="ECO:0000256" key="1">
    <source>
        <dbReference type="ARBA" id="ARBA00004613"/>
    </source>
</evidence>
<comment type="subcellular location">
    <subcellularLocation>
        <location evidence="1">Secreted</location>
    </subcellularLocation>
</comment>
<keyword evidence="4 8" id="KW-0732">Signal</keyword>
<keyword evidence="3" id="KW-0858">Xylan degradation</keyword>
<keyword evidence="2" id="KW-0964">Secreted</keyword>
<evidence type="ECO:0000313" key="9">
    <source>
        <dbReference type="EMBL" id="AIJ33521.1"/>
    </source>
</evidence>
<reference evidence="9 11" key="1">
    <citation type="submission" date="2014-08" db="EMBL/GenBank/DDBJ databases">
        <title>Complete genome sequence of Corynebacterium imitans DSM 44264, isolated from a five-month-old boy with suspected pharyngeal diphtheria.</title>
        <authorList>
            <person name="Mollmann S."/>
            <person name="Albersmeier A."/>
            <person name="Ruckert C."/>
            <person name="Tauch A."/>
        </authorList>
    </citation>
    <scope>NUCLEOTIDE SEQUENCE [LARGE SCALE GENOMIC DNA]</scope>
    <source>
        <strain evidence="9 11">DSM 44264</strain>
    </source>
</reference>
<keyword evidence="7" id="KW-0624">Polysaccharide degradation</keyword>
<evidence type="ECO:0000256" key="7">
    <source>
        <dbReference type="ARBA" id="ARBA00023326"/>
    </source>
</evidence>
<evidence type="ECO:0000256" key="6">
    <source>
        <dbReference type="ARBA" id="ARBA00023277"/>
    </source>
</evidence>
<sequence>MTALRTAGLLAVVGVVLCSAACADAPEPISEIVPSSVRDHVAEVEPWSRPDTHERTIQVGERERSYLLSVPPGAKQRGSLPMIFAFHGYGEDAASIRKYSRLDVADAIVVYLDGVGRAWAPAPYAKTSGGEDLAFVDAVREEVMGEYSVDKARVFATGLSNGGGFATYLGCQRPQDFTAVASVSAAFYHRVSEGCSSIPIKHVDFHGTDDSVMSYSGGERHDTAYESIEAMLEETAQRNHCAPEYVEKPLSETVSELRWDGCDAPLVHYRVTSGPHIWPGGAYDTSETTTRGFATRTQLAFFGVPMR</sequence>
<dbReference type="Proteomes" id="UP000215374">
    <property type="component" value="Chromosome 1"/>
</dbReference>
<name>A0A076NMX2_9CORY</name>
<dbReference type="GO" id="GO:0045493">
    <property type="term" value="P:xylan catabolic process"/>
    <property type="evidence" value="ECO:0007669"/>
    <property type="project" value="UniProtKB-KW"/>
</dbReference>
<protein>
    <submittedName>
        <fullName evidence="10">Secreted esterase B</fullName>
    </submittedName>
</protein>
<evidence type="ECO:0000256" key="4">
    <source>
        <dbReference type="ARBA" id="ARBA00022729"/>
    </source>
</evidence>
<evidence type="ECO:0000256" key="8">
    <source>
        <dbReference type="SAM" id="SignalP"/>
    </source>
</evidence>
<evidence type="ECO:0000256" key="5">
    <source>
        <dbReference type="ARBA" id="ARBA00022801"/>
    </source>
</evidence>
<dbReference type="InterPro" id="IPR029058">
    <property type="entry name" value="AB_hydrolase_fold"/>
</dbReference>
<dbReference type="PANTHER" id="PTHR38050">
    <property type="match status" value="1"/>
</dbReference>
<dbReference type="EMBL" id="LT906467">
    <property type="protein sequence ID" value="SNV71653.1"/>
    <property type="molecule type" value="Genomic_DNA"/>
</dbReference>
<dbReference type="GO" id="GO:0005576">
    <property type="term" value="C:extracellular region"/>
    <property type="evidence" value="ECO:0007669"/>
    <property type="project" value="UniProtKB-SubCell"/>
</dbReference>
<dbReference type="Pfam" id="PF10503">
    <property type="entry name" value="Esterase_PHB"/>
    <property type="match status" value="1"/>
</dbReference>
<evidence type="ECO:0000313" key="12">
    <source>
        <dbReference type="Proteomes" id="UP000215374"/>
    </source>
</evidence>
<evidence type="ECO:0000256" key="2">
    <source>
        <dbReference type="ARBA" id="ARBA00022525"/>
    </source>
</evidence>
<feature type="signal peptide" evidence="8">
    <location>
        <begin position="1"/>
        <end position="23"/>
    </location>
</feature>
<dbReference type="OrthoDB" id="9767239at2"/>
<evidence type="ECO:0000313" key="11">
    <source>
        <dbReference type="Proteomes" id="UP000028780"/>
    </source>
</evidence>
<evidence type="ECO:0000313" key="10">
    <source>
        <dbReference type="EMBL" id="SNV71653.1"/>
    </source>
</evidence>
<accession>A0A076NMX2</accession>
<dbReference type="PANTHER" id="PTHR38050:SF2">
    <property type="entry name" value="FERULOYL ESTERASE C-RELATED"/>
    <property type="match status" value="1"/>
</dbReference>
<reference evidence="10 12" key="2">
    <citation type="submission" date="2017-06" db="EMBL/GenBank/DDBJ databases">
        <authorList>
            <consortium name="Pathogen Informatics"/>
        </authorList>
    </citation>
    <scope>NUCLEOTIDE SEQUENCE [LARGE SCALE GENOMIC DNA]</scope>
    <source>
        <strain evidence="10 12">NCTC13015</strain>
    </source>
</reference>
<dbReference type="KEGG" id="cii:CIMIT_06100"/>
<dbReference type="EMBL" id="CP009211">
    <property type="protein sequence ID" value="AIJ33521.1"/>
    <property type="molecule type" value="Genomic_DNA"/>
</dbReference>
<dbReference type="GO" id="GO:0030600">
    <property type="term" value="F:feruloyl esterase activity"/>
    <property type="evidence" value="ECO:0007669"/>
    <property type="project" value="InterPro"/>
</dbReference>